<keyword evidence="2" id="KW-0964">Secreted</keyword>
<dbReference type="KEGG" id="plue:EWM63_10620"/>
<dbReference type="Pfam" id="PF00353">
    <property type="entry name" value="HemolysinCabind"/>
    <property type="match status" value="8"/>
</dbReference>
<dbReference type="AlphaFoldDB" id="A0A4P6KW24"/>
<proteinExistence type="predicted"/>
<dbReference type="PANTHER" id="PTHR38340">
    <property type="entry name" value="S-LAYER PROTEIN"/>
    <property type="match status" value="1"/>
</dbReference>
<sequence length="826" mass="83048">MMEQNGISRNDMLPDPADDHARSPVPGHETVNGWLRITGTSHDDQLAGTNGSDTLDGGEGDDTMAGGLGNDEYHVDATGDVIQENAGGGNDTVHATANRYTLKANVETLVFKGAGPFTGIGNAQDNTLTSGDGNDRLEGGGGNDALSAGAGNDTMLGGAGNDGITAMAGHDVFDGGTGIDTVYAMAGRENYMVRRAGADGLVFTSLASGQTLTVHNVEYFEMGGKFHSLEDFVAVLPPDGSDSIVGTGGSDRLDGFDGIDTLAGGLGDDTYIVWNAGTRVVELAGGGIDTAEVAYAGKAWQLADHVENGFAVAGKLGISIDGNALNNAVTGNAAANVLTGGAGNDTLDGGKGTDVLAGGSGDDTYYIDATGDTVTEEAGEGMDTIFTTQAKITLGAHVENAGYLGTSAFTATGNTLDNVIDGGSGDNKIDGGDGTDTYVADGAFAEYTRERPNATDIVLARGEQRITLKNMEQVRFTDGVKTVADMFFNNASAGNDTLAGTDGNDTLDGLGGADRMRGAKGNDTYKVDNVGDTAIELAGEGFDIVDIAIKGKVTYVLGTHVEDAIVTSTSAVNVTGNAANNKLTGNNSANVLAGGDGNDILIGGKGSDTLDGGAGNDVYAVDAAGDTVLEAANGGHDIVETSASKHTLSANVEVLRYTGSSAFTGTGNAGDNVIAGGAGNDKLAGGAGRDTFVIGTGHDKIADFTSGVDRLAIDRAIGNGDDVIDETFTLGAPGGFAADAELVIFTQAVTSLSAATVAKAIGGATEAYVQGETVLFALHTATATGVYMFTSSGNDAVVGANELVQIATLTGVATTGIGDYGLAALP</sequence>
<dbReference type="RefSeq" id="WP_130186488.1">
    <property type="nucleotide sequence ID" value="NZ_CP035913.1"/>
</dbReference>
<feature type="region of interest" description="Disordered" evidence="3">
    <location>
        <begin position="122"/>
        <end position="143"/>
    </location>
</feature>
<dbReference type="EMBL" id="CP035913">
    <property type="protein sequence ID" value="QBE63359.1"/>
    <property type="molecule type" value="Genomic_DNA"/>
</dbReference>
<comment type="subcellular location">
    <subcellularLocation>
        <location evidence="1">Secreted</location>
    </subcellularLocation>
</comment>
<accession>A0A4P6KW24</accession>
<dbReference type="SUPFAM" id="SSF51120">
    <property type="entry name" value="beta-Roll"/>
    <property type="match status" value="4"/>
</dbReference>
<dbReference type="PROSITE" id="PS00330">
    <property type="entry name" value="HEMOLYSIN_CALCIUM"/>
    <property type="match status" value="3"/>
</dbReference>
<dbReference type="PRINTS" id="PR00313">
    <property type="entry name" value="CABNDNGRPT"/>
</dbReference>
<dbReference type="InterPro" id="IPR050557">
    <property type="entry name" value="RTX_toxin/Mannuronan_C5-epim"/>
</dbReference>
<organism evidence="4 5">
    <name type="scientific">Pseudoduganella lutea</name>
    <dbReference type="NCBI Taxonomy" id="321985"/>
    <lineage>
        <taxon>Bacteria</taxon>
        <taxon>Pseudomonadati</taxon>
        <taxon>Pseudomonadota</taxon>
        <taxon>Betaproteobacteria</taxon>
        <taxon>Burkholderiales</taxon>
        <taxon>Oxalobacteraceae</taxon>
        <taxon>Telluria group</taxon>
        <taxon>Pseudoduganella</taxon>
    </lineage>
</organism>
<reference evidence="4 5" key="1">
    <citation type="submission" date="2019-02" db="EMBL/GenBank/DDBJ databases">
        <title>Draft Genome Sequences of Six Type Strains of the Genus Massilia.</title>
        <authorList>
            <person name="Miess H."/>
            <person name="Frediansyhah A."/>
            <person name="Gross H."/>
        </authorList>
    </citation>
    <scope>NUCLEOTIDE SEQUENCE [LARGE SCALE GENOMIC DNA]</scope>
    <source>
        <strain evidence="4 5">DSM 17473</strain>
    </source>
</reference>
<feature type="region of interest" description="Disordered" evidence="3">
    <location>
        <begin position="1"/>
        <end position="72"/>
    </location>
</feature>
<dbReference type="PANTHER" id="PTHR38340:SF1">
    <property type="entry name" value="S-LAYER PROTEIN"/>
    <property type="match status" value="1"/>
</dbReference>
<dbReference type="Gene3D" id="2.150.10.10">
    <property type="entry name" value="Serralysin-like metalloprotease, C-terminal"/>
    <property type="match status" value="7"/>
</dbReference>
<dbReference type="GO" id="GO:0005509">
    <property type="term" value="F:calcium ion binding"/>
    <property type="evidence" value="ECO:0007669"/>
    <property type="project" value="InterPro"/>
</dbReference>
<protein>
    <recommendedName>
        <fullName evidence="6">Calcium-binding protein</fullName>
    </recommendedName>
</protein>
<name>A0A4P6KW24_9BURK</name>
<evidence type="ECO:0000313" key="5">
    <source>
        <dbReference type="Proteomes" id="UP000290637"/>
    </source>
</evidence>
<dbReference type="GO" id="GO:0005576">
    <property type="term" value="C:extracellular region"/>
    <property type="evidence" value="ECO:0007669"/>
    <property type="project" value="UniProtKB-SubCell"/>
</dbReference>
<dbReference type="InterPro" id="IPR001343">
    <property type="entry name" value="Hemolysn_Ca-bd"/>
</dbReference>
<keyword evidence="5" id="KW-1185">Reference proteome</keyword>
<dbReference type="InterPro" id="IPR018511">
    <property type="entry name" value="Hemolysin-typ_Ca-bd_CS"/>
</dbReference>
<evidence type="ECO:0000313" key="4">
    <source>
        <dbReference type="EMBL" id="QBE63359.1"/>
    </source>
</evidence>
<evidence type="ECO:0000256" key="3">
    <source>
        <dbReference type="SAM" id="MobiDB-lite"/>
    </source>
</evidence>
<evidence type="ECO:0000256" key="1">
    <source>
        <dbReference type="ARBA" id="ARBA00004613"/>
    </source>
</evidence>
<evidence type="ECO:0008006" key="6">
    <source>
        <dbReference type="Google" id="ProtNLM"/>
    </source>
</evidence>
<evidence type="ECO:0000256" key="2">
    <source>
        <dbReference type="ARBA" id="ARBA00022525"/>
    </source>
</evidence>
<dbReference type="Proteomes" id="UP000290637">
    <property type="component" value="Chromosome"/>
</dbReference>
<dbReference type="OrthoDB" id="8731939at2"/>
<dbReference type="InterPro" id="IPR011049">
    <property type="entry name" value="Serralysin-like_metalloprot_C"/>
</dbReference>
<gene>
    <name evidence="4" type="ORF">EWM63_10620</name>
</gene>